<feature type="domain" description="CcmH/CycL/Ccl2/NrfF N-terminal" evidence="8">
    <location>
        <begin position="13"/>
        <end position="152"/>
    </location>
</feature>
<dbReference type="Gene3D" id="1.10.8.640">
    <property type="entry name" value="Cytochrome C biogenesis protein"/>
    <property type="match status" value="1"/>
</dbReference>
<comment type="similarity">
    <text evidence="1 7">Belongs to the CcmH/CycL/Ccl2/NrfF family.</text>
</comment>
<feature type="signal peptide" evidence="7">
    <location>
        <begin position="1"/>
        <end position="24"/>
    </location>
</feature>
<organism evidence="9 10">
    <name type="scientific">Reinekea forsetii</name>
    <dbReference type="NCBI Taxonomy" id="1336806"/>
    <lineage>
        <taxon>Bacteria</taxon>
        <taxon>Pseudomonadati</taxon>
        <taxon>Pseudomonadota</taxon>
        <taxon>Gammaproteobacteria</taxon>
        <taxon>Oceanospirillales</taxon>
        <taxon>Saccharospirillaceae</taxon>
        <taxon>Reinekea</taxon>
    </lineage>
</organism>
<accession>A0A2K8KTE1</accession>
<name>A0A2K8KTE1_9GAMM</name>
<feature type="chain" id="PRO_5014490536" description="Cytochrome c-type biogenesis protein" evidence="7">
    <location>
        <begin position="25"/>
        <end position="156"/>
    </location>
</feature>
<evidence type="ECO:0000256" key="1">
    <source>
        <dbReference type="ARBA" id="ARBA00010342"/>
    </source>
</evidence>
<dbReference type="RefSeq" id="WP_100257423.1">
    <property type="nucleotide sequence ID" value="NZ_CP011797.1"/>
</dbReference>
<keyword evidence="7" id="KW-0812">Transmembrane</keyword>
<keyword evidence="7" id="KW-0472">Membrane</keyword>
<dbReference type="GO" id="GO:0005886">
    <property type="term" value="C:plasma membrane"/>
    <property type="evidence" value="ECO:0007669"/>
    <property type="project" value="TreeGrafter"/>
</dbReference>
<keyword evidence="4 7" id="KW-0732">Signal</keyword>
<dbReference type="EMBL" id="CP011797">
    <property type="protein sequence ID" value="ATX77141.1"/>
    <property type="molecule type" value="Genomic_DNA"/>
</dbReference>
<proteinExistence type="inferred from homology"/>
<keyword evidence="3 7" id="KW-0479">Metal-binding</keyword>
<dbReference type="Proteomes" id="UP000229757">
    <property type="component" value="Chromosome"/>
</dbReference>
<evidence type="ECO:0000259" key="8">
    <source>
        <dbReference type="Pfam" id="PF03918"/>
    </source>
</evidence>
<dbReference type="InterPro" id="IPR038297">
    <property type="entry name" value="CcmH/CycL/NrfF/Ccl2_sf"/>
</dbReference>
<keyword evidence="2 7" id="KW-0349">Heme</keyword>
<dbReference type="PANTHER" id="PTHR47870">
    <property type="entry name" value="CYTOCHROME C-TYPE BIOGENESIS PROTEIN CCMH"/>
    <property type="match status" value="1"/>
</dbReference>
<dbReference type="GO" id="GO:0046872">
    <property type="term" value="F:metal ion binding"/>
    <property type="evidence" value="ECO:0007669"/>
    <property type="project" value="UniProtKB-KW"/>
</dbReference>
<keyword evidence="7" id="KW-1133">Transmembrane helix</keyword>
<evidence type="ECO:0000313" key="9">
    <source>
        <dbReference type="EMBL" id="ATX77141.1"/>
    </source>
</evidence>
<comment type="function">
    <text evidence="7">Possible subunit of a heme lyase.</text>
</comment>
<sequence length="156" mass="18069">MKWLRTYYAGLVLVCALLASGAQASSELLTFDNDGLRDRYEELSFQFRCPKCQNQNVADSNAPISQDIRQKTYEMLHQGFNDQEIIDFMVDRYTEFVIYKPQMSFVTIWLWIVPAFLLISGLTLLIRLTRSSRQGVPTELTADEQQRLKALMEDKS</sequence>
<dbReference type="Pfam" id="PF03918">
    <property type="entry name" value="CcmH"/>
    <property type="match status" value="1"/>
</dbReference>
<dbReference type="CDD" id="cd16378">
    <property type="entry name" value="CcmH_N"/>
    <property type="match status" value="1"/>
</dbReference>
<evidence type="ECO:0000256" key="5">
    <source>
        <dbReference type="ARBA" id="ARBA00022748"/>
    </source>
</evidence>
<gene>
    <name evidence="9" type="primary">ccmL</name>
    <name evidence="9" type="ORF">REIFOR_02006</name>
</gene>
<dbReference type="KEGG" id="rfo:REIFOR_02006"/>
<dbReference type="GO" id="GO:0017004">
    <property type="term" value="P:cytochrome complex assembly"/>
    <property type="evidence" value="ECO:0007669"/>
    <property type="project" value="UniProtKB-KW"/>
</dbReference>
<keyword evidence="5" id="KW-0201">Cytochrome c-type biogenesis</keyword>
<evidence type="ECO:0000256" key="6">
    <source>
        <dbReference type="ARBA" id="ARBA00023004"/>
    </source>
</evidence>
<feature type="transmembrane region" description="Helical" evidence="7">
    <location>
        <begin position="108"/>
        <end position="126"/>
    </location>
</feature>
<keyword evidence="9" id="KW-0456">Lyase</keyword>
<dbReference type="GO" id="GO:0016829">
    <property type="term" value="F:lyase activity"/>
    <property type="evidence" value="ECO:0007669"/>
    <property type="project" value="UniProtKB-KW"/>
</dbReference>
<evidence type="ECO:0000313" key="10">
    <source>
        <dbReference type="Proteomes" id="UP000229757"/>
    </source>
</evidence>
<dbReference type="InterPro" id="IPR051263">
    <property type="entry name" value="C-type_cytochrome_biogenesis"/>
</dbReference>
<reference evidence="9 10" key="1">
    <citation type="journal article" date="2017" name="Environ. Microbiol.">
        <title>Genomic and physiological analyses of 'Reinekea forsetii' reveal a versatile opportunistic lifestyle during spring algae blooms.</title>
        <authorList>
            <person name="Avci B."/>
            <person name="Hahnke R.L."/>
            <person name="Chafee M."/>
            <person name="Fischer T."/>
            <person name="Gruber-Vodicka H."/>
            <person name="Tegetmeyer H.E."/>
            <person name="Harder J."/>
            <person name="Fuchs B.M."/>
            <person name="Amann R.I."/>
            <person name="Teeling H."/>
        </authorList>
    </citation>
    <scope>NUCLEOTIDE SEQUENCE [LARGE SCALE GENOMIC DNA]</scope>
    <source>
        <strain evidence="9 10">Hel1_31_D35</strain>
    </source>
</reference>
<evidence type="ECO:0000256" key="3">
    <source>
        <dbReference type="ARBA" id="ARBA00022723"/>
    </source>
</evidence>
<evidence type="ECO:0000256" key="7">
    <source>
        <dbReference type="RuleBase" id="RU364112"/>
    </source>
</evidence>
<dbReference type="InterPro" id="IPR005616">
    <property type="entry name" value="CcmH/CycL/Ccl2/NrfF_N"/>
</dbReference>
<dbReference type="FunFam" id="1.10.8.640:FF:000001">
    <property type="entry name" value="Cytochrome c-type biogenesis protein"/>
    <property type="match status" value="1"/>
</dbReference>
<dbReference type="AlphaFoldDB" id="A0A2K8KTE1"/>
<protein>
    <recommendedName>
        <fullName evidence="7">Cytochrome c-type biogenesis protein</fullName>
    </recommendedName>
</protein>
<keyword evidence="6 7" id="KW-0408">Iron</keyword>
<evidence type="ECO:0000256" key="4">
    <source>
        <dbReference type="ARBA" id="ARBA00022729"/>
    </source>
</evidence>
<evidence type="ECO:0000256" key="2">
    <source>
        <dbReference type="ARBA" id="ARBA00022617"/>
    </source>
</evidence>
<dbReference type="OrthoDB" id="9804975at2"/>
<dbReference type="PANTHER" id="PTHR47870:SF1">
    <property type="entry name" value="CYTOCHROME C-TYPE BIOGENESIS PROTEIN CCMH"/>
    <property type="match status" value="1"/>
</dbReference>
<keyword evidence="10" id="KW-1185">Reference proteome</keyword>